<proteinExistence type="predicted"/>
<dbReference type="InterPro" id="IPR018640">
    <property type="entry name" value="DUF2063"/>
</dbReference>
<sequence length="354" mass="37461">MRTHELLPLPLTESSLAHVGSRVLAAQDVLGRSLVLENVSAYLGFDGSTMPEPEFLGRLVERTGCRLLLDVNNVHVSARNLGFDPMGYLAALPAGAVAQIHLAGSRDMGGYLLDSHDDRVSQPVWDLYREACRRAGPVSTSLEWDTRLPEIEVLREELAKAAAIRARAALAPARPPAPRDPPPAGPAGADGGLSRDQRALQAAILDGPSQVALPGAGGGEPGQRPLSRVEGISIYGGAYRARRVDGLRRAFPVLRELVGAELDGLALDHLAAHPGQTGDLAQVARSFAGYVCDVYRHHQWAGVVRDVVALDLALADRAGGDRAARTTLPDQPAFIRDLAARAGVALDLPGDGEA</sequence>
<dbReference type="NCBIfam" id="NF003818">
    <property type="entry name" value="PRK05409.1"/>
    <property type="match status" value="1"/>
</dbReference>
<protein>
    <recommendedName>
        <fullName evidence="2">Putative DNA-binding domain-containing protein</fullName>
    </recommendedName>
</protein>
<dbReference type="KEGG" id="psuu:Psuf_076730"/>
<dbReference type="EMBL" id="AP022871">
    <property type="protein sequence ID" value="BCB90360.1"/>
    <property type="molecule type" value="Genomic_DNA"/>
</dbReference>
<name>A0A6F8YW23_9ACTN</name>
<accession>A0A6F8YW23</accession>
<reference evidence="3 4" key="2">
    <citation type="submission" date="2020-03" db="EMBL/GenBank/DDBJ databases">
        <authorList>
            <person name="Ichikawa N."/>
            <person name="Kimura A."/>
            <person name="Kitahashi Y."/>
            <person name="Uohara A."/>
        </authorList>
    </citation>
    <scope>NUCLEOTIDE SEQUENCE [LARGE SCALE GENOMIC DNA]</scope>
    <source>
        <strain evidence="3 4">NBRC 105367</strain>
    </source>
</reference>
<evidence type="ECO:0000313" key="3">
    <source>
        <dbReference type="EMBL" id="BCB90360.1"/>
    </source>
</evidence>
<dbReference type="Pfam" id="PF05114">
    <property type="entry name" value="MbnB_TglH_ChrH"/>
    <property type="match status" value="1"/>
</dbReference>
<keyword evidence="4" id="KW-1185">Reference proteome</keyword>
<dbReference type="PANTHER" id="PTHR42194:SF1">
    <property type="entry name" value="UPF0276 PROTEIN HI_1600"/>
    <property type="match status" value="1"/>
</dbReference>
<dbReference type="InterPro" id="IPR007801">
    <property type="entry name" value="MbnB/TglH/ChrH"/>
</dbReference>
<evidence type="ECO:0000313" key="4">
    <source>
        <dbReference type="Proteomes" id="UP000503011"/>
    </source>
</evidence>
<evidence type="ECO:0000256" key="1">
    <source>
        <dbReference type="SAM" id="MobiDB-lite"/>
    </source>
</evidence>
<dbReference type="Gene3D" id="3.20.20.150">
    <property type="entry name" value="Divalent-metal-dependent TIM barrel enzymes"/>
    <property type="match status" value="1"/>
</dbReference>
<feature type="domain" description="Putative DNA-binding" evidence="2">
    <location>
        <begin position="197"/>
        <end position="290"/>
    </location>
</feature>
<feature type="region of interest" description="Disordered" evidence="1">
    <location>
        <begin position="170"/>
        <end position="193"/>
    </location>
</feature>
<gene>
    <name evidence="3" type="ORF">Psuf_076730</name>
</gene>
<reference evidence="3 4" key="1">
    <citation type="submission" date="2020-03" db="EMBL/GenBank/DDBJ databases">
        <title>Whole genome shotgun sequence of Phytohabitans suffuscus NBRC 105367.</title>
        <authorList>
            <person name="Komaki H."/>
            <person name="Tamura T."/>
        </authorList>
    </citation>
    <scope>NUCLEOTIDE SEQUENCE [LARGE SCALE GENOMIC DNA]</scope>
    <source>
        <strain evidence="3 4">NBRC 105367</strain>
    </source>
</reference>
<dbReference type="Pfam" id="PF09836">
    <property type="entry name" value="DUF2063"/>
    <property type="match status" value="1"/>
</dbReference>
<organism evidence="3 4">
    <name type="scientific">Phytohabitans suffuscus</name>
    <dbReference type="NCBI Taxonomy" id="624315"/>
    <lineage>
        <taxon>Bacteria</taxon>
        <taxon>Bacillati</taxon>
        <taxon>Actinomycetota</taxon>
        <taxon>Actinomycetes</taxon>
        <taxon>Micromonosporales</taxon>
        <taxon>Micromonosporaceae</taxon>
    </lineage>
</organism>
<feature type="compositionally biased region" description="Pro residues" evidence="1">
    <location>
        <begin position="173"/>
        <end position="185"/>
    </location>
</feature>
<dbReference type="Proteomes" id="UP000503011">
    <property type="component" value="Chromosome"/>
</dbReference>
<dbReference type="PANTHER" id="PTHR42194">
    <property type="entry name" value="UPF0276 PROTEIN HI_1600"/>
    <property type="match status" value="1"/>
</dbReference>
<dbReference type="AlphaFoldDB" id="A0A6F8YW23"/>
<evidence type="ECO:0000259" key="2">
    <source>
        <dbReference type="Pfam" id="PF09836"/>
    </source>
</evidence>